<dbReference type="InterPro" id="IPR010917">
    <property type="entry name" value="TonB_rcpt_CS"/>
</dbReference>
<evidence type="ECO:0000256" key="3">
    <source>
        <dbReference type="ARBA" id="ARBA00022448"/>
    </source>
</evidence>
<dbReference type="Proteomes" id="UP000044377">
    <property type="component" value="Unassembled WGS sequence"/>
</dbReference>
<dbReference type="Gene3D" id="2.170.130.10">
    <property type="entry name" value="TonB-dependent receptor, plug domain"/>
    <property type="match status" value="1"/>
</dbReference>
<keyword evidence="6 14" id="KW-0812">Transmembrane</keyword>
<dbReference type="InterPro" id="IPR037066">
    <property type="entry name" value="Plug_dom_sf"/>
</dbReference>
<dbReference type="SMART" id="SM00965">
    <property type="entry name" value="STN"/>
    <property type="match status" value="1"/>
</dbReference>
<evidence type="ECO:0000256" key="2">
    <source>
        <dbReference type="ARBA" id="ARBA00009810"/>
    </source>
</evidence>
<keyword evidence="13 14" id="KW-0998">Cell outer membrane</keyword>
<dbReference type="FunFam" id="2.170.130.10:FF:000010">
    <property type="entry name" value="Ferripyoverdine receptor"/>
    <property type="match status" value="1"/>
</dbReference>
<reference evidence="19" key="1">
    <citation type="submission" date="2015-01" db="EMBL/GenBank/DDBJ databases">
        <authorList>
            <person name="Paterson Steve"/>
        </authorList>
    </citation>
    <scope>NUCLEOTIDE SEQUENCE [LARGE SCALE GENOMIC DNA]</scope>
    <source>
        <strain evidence="19">OBR1</strain>
    </source>
</reference>
<protein>
    <submittedName>
        <fullName evidence="18">Outer membrane ferripyoverdine receptor</fullName>
    </submittedName>
</protein>
<evidence type="ECO:0000256" key="15">
    <source>
        <dbReference type="PROSITE-ProRule" id="PRU10144"/>
    </source>
</evidence>
<dbReference type="InterPro" id="IPR000531">
    <property type="entry name" value="Beta-barrel_TonB"/>
</dbReference>
<dbReference type="STRING" id="1109412.BN1221_00831"/>
<name>A0A0G4JR67_9GAMM</name>
<sequence length="831" mass="91855">MSITPFFSERGADRAPKTAALAVRLLLCGAPLLISPVIAQAEAQAPRAYAIPAGPLSNQLNQFAAQSGVYLVGDAGLASGKTGAALQGNYSVDEGFRALLAGSGLQAVNQSADTYMLQPAPKSDEIVVVANVNRNGMTEGTHSYTTRSMNTATQLNLSPRETPQSVSVVTRQQMDDQNMTTLDEAMSQTTGVNVVNQNSFQVKYESRAFAMDNIKEDGVSLSSQNSVMNASQSSSESPDLAIYDRVEVLRGASGLTQGSGEPGGTVNLVRKKPTYDFQASGSVSAGSWDNYRSEADISGPLNDDASVRGRFVGVYQDRQSFTDYVGSERTVLFGTLAWDMTPDTTLTTGINWQKTDVTPDLYGVPFGTDKSDLHLPRSTFLGASWNRINFERINPFAEFEHHFDNDWTFKSALNYTRATSKERYIGIMNGTAGVDPATGASRLNNALHYDNKSDQWGYNLSLSGPFELLGRNHELVFGGDYQKENFDSTFGRIGNLKEVNIYSWNPNSVAEPDWSDMSLYNSRYTEKYNIYQRGLFATTRLELADDWKLILGGRYSAYSYDYYYDNLRNDSDKDHSRLHVRDQFVPYGGLLWDFADNYTWYASYAEIYQPQSAKDKNNNLLPAITGTNYETGVKGEFFDGDLNASLALFRIIQANRALAEADSSVCQNPDNGCSRAEGKVRSQGVEMEISGKLAEGWQLSAGYTLTNSKYLEASDSEKAAQFSPRTPKHMFKLYSSYNLPGELNQWTIGAGLTAQTGTSTYPSRAFGLSQGGYTLVNANITYQYSKNLSFNLVGNNLTDKVYYKNLNNRHRSGYNYYGDPRNFMLTAKYTF</sequence>
<keyword evidence="19" id="KW-1185">Reference proteome</keyword>
<evidence type="ECO:0000256" key="1">
    <source>
        <dbReference type="ARBA" id="ARBA00004571"/>
    </source>
</evidence>
<dbReference type="InterPro" id="IPR010105">
    <property type="entry name" value="TonB_sidphr_rcpt"/>
</dbReference>
<evidence type="ECO:0000313" key="18">
    <source>
        <dbReference type="EMBL" id="CPR14420.1"/>
    </source>
</evidence>
<keyword evidence="8" id="KW-0408">Iron</keyword>
<evidence type="ECO:0000256" key="14">
    <source>
        <dbReference type="PROSITE-ProRule" id="PRU01360"/>
    </source>
</evidence>
<dbReference type="InterPro" id="IPR039426">
    <property type="entry name" value="TonB-dep_rcpt-like"/>
</dbReference>
<dbReference type="Pfam" id="PF07660">
    <property type="entry name" value="STN"/>
    <property type="match status" value="1"/>
</dbReference>
<dbReference type="GO" id="GO:0015891">
    <property type="term" value="P:siderophore transport"/>
    <property type="evidence" value="ECO:0007669"/>
    <property type="project" value="InterPro"/>
</dbReference>
<evidence type="ECO:0000256" key="4">
    <source>
        <dbReference type="ARBA" id="ARBA00022452"/>
    </source>
</evidence>
<dbReference type="CDD" id="cd01347">
    <property type="entry name" value="ligand_gated_channel"/>
    <property type="match status" value="1"/>
</dbReference>
<dbReference type="PROSITE" id="PS52016">
    <property type="entry name" value="TONB_DEPENDENT_REC_3"/>
    <property type="match status" value="1"/>
</dbReference>
<accession>A0A0G4JR67</accession>
<dbReference type="EMBL" id="CGIG01000001">
    <property type="protein sequence ID" value="CPR14420.1"/>
    <property type="molecule type" value="Genomic_DNA"/>
</dbReference>
<evidence type="ECO:0000256" key="6">
    <source>
        <dbReference type="ARBA" id="ARBA00022692"/>
    </source>
</evidence>
<keyword evidence="10 16" id="KW-0798">TonB box</keyword>
<dbReference type="SUPFAM" id="SSF56935">
    <property type="entry name" value="Porins"/>
    <property type="match status" value="1"/>
</dbReference>
<evidence type="ECO:0000256" key="13">
    <source>
        <dbReference type="ARBA" id="ARBA00023237"/>
    </source>
</evidence>
<keyword evidence="4 14" id="KW-1134">Transmembrane beta strand</keyword>
<dbReference type="Pfam" id="PF00593">
    <property type="entry name" value="TonB_dep_Rec_b-barrel"/>
    <property type="match status" value="1"/>
</dbReference>
<evidence type="ECO:0000256" key="12">
    <source>
        <dbReference type="ARBA" id="ARBA00023170"/>
    </source>
</evidence>
<dbReference type="Gene3D" id="3.55.50.30">
    <property type="match status" value="1"/>
</dbReference>
<dbReference type="GO" id="GO:0038023">
    <property type="term" value="F:signaling receptor activity"/>
    <property type="evidence" value="ECO:0007669"/>
    <property type="project" value="InterPro"/>
</dbReference>
<keyword evidence="9" id="KW-0406">Ion transport</keyword>
<dbReference type="NCBIfam" id="TIGR01783">
    <property type="entry name" value="TonB-siderophor"/>
    <property type="match status" value="1"/>
</dbReference>
<dbReference type="PANTHER" id="PTHR32552:SF74">
    <property type="entry name" value="HYDROXAMATE SIDEROPHORE RECEPTOR FHUE"/>
    <property type="match status" value="1"/>
</dbReference>
<dbReference type="GO" id="GO:0015344">
    <property type="term" value="F:siderophore uptake transmembrane transporter activity"/>
    <property type="evidence" value="ECO:0007669"/>
    <property type="project" value="TreeGrafter"/>
</dbReference>
<dbReference type="InterPro" id="IPR011662">
    <property type="entry name" value="Secretin/TonB_short_N"/>
</dbReference>
<gene>
    <name evidence="18" type="ORF">BN1221_00831</name>
</gene>
<dbReference type="Gene3D" id="2.40.170.20">
    <property type="entry name" value="TonB-dependent receptor, beta-barrel domain"/>
    <property type="match status" value="1"/>
</dbReference>
<dbReference type="InterPro" id="IPR036942">
    <property type="entry name" value="Beta-barrel_TonB_sf"/>
</dbReference>
<evidence type="ECO:0000256" key="7">
    <source>
        <dbReference type="ARBA" id="ARBA00022729"/>
    </source>
</evidence>
<evidence type="ECO:0000259" key="17">
    <source>
        <dbReference type="SMART" id="SM00965"/>
    </source>
</evidence>
<evidence type="ECO:0000256" key="5">
    <source>
        <dbReference type="ARBA" id="ARBA00022496"/>
    </source>
</evidence>
<dbReference type="RefSeq" id="WP_048636242.1">
    <property type="nucleotide sequence ID" value="NZ_CGIG01000001.1"/>
</dbReference>
<comment type="similarity">
    <text evidence="2 14 16">Belongs to the TonB-dependent receptor family.</text>
</comment>
<organism evidence="18 19">
    <name type="scientific">Brenneria goodwinii</name>
    <dbReference type="NCBI Taxonomy" id="1109412"/>
    <lineage>
        <taxon>Bacteria</taxon>
        <taxon>Pseudomonadati</taxon>
        <taxon>Pseudomonadota</taxon>
        <taxon>Gammaproteobacteria</taxon>
        <taxon>Enterobacterales</taxon>
        <taxon>Pectobacteriaceae</taxon>
        <taxon>Brenneria</taxon>
    </lineage>
</organism>
<evidence type="ECO:0000256" key="8">
    <source>
        <dbReference type="ARBA" id="ARBA00023004"/>
    </source>
</evidence>
<dbReference type="Pfam" id="PF07715">
    <property type="entry name" value="Plug"/>
    <property type="match status" value="1"/>
</dbReference>
<keyword evidence="11 14" id="KW-0472">Membrane</keyword>
<dbReference type="OrthoDB" id="8663017at2"/>
<evidence type="ECO:0000256" key="9">
    <source>
        <dbReference type="ARBA" id="ARBA00023065"/>
    </source>
</evidence>
<dbReference type="AlphaFoldDB" id="A0A0G4JR67"/>
<evidence type="ECO:0000256" key="16">
    <source>
        <dbReference type="RuleBase" id="RU003357"/>
    </source>
</evidence>
<evidence type="ECO:0000256" key="11">
    <source>
        <dbReference type="ARBA" id="ARBA00023136"/>
    </source>
</evidence>
<keyword evidence="5" id="KW-0410">Iron transport</keyword>
<proteinExistence type="inferred from homology"/>
<dbReference type="GO" id="GO:0009279">
    <property type="term" value="C:cell outer membrane"/>
    <property type="evidence" value="ECO:0007669"/>
    <property type="project" value="UniProtKB-SubCell"/>
</dbReference>
<keyword evidence="3 14" id="KW-0813">Transport</keyword>
<dbReference type="InterPro" id="IPR012910">
    <property type="entry name" value="Plug_dom"/>
</dbReference>
<feature type="short sequence motif" description="TonB C-terminal box" evidence="15">
    <location>
        <begin position="814"/>
        <end position="831"/>
    </location>
</feature>
<dbReference type="PROSITE" id="PS01156">
    <property type="entry name" value="TONB_DEPENDENT_REC_2"/>
    <property type="match status" value="1"/>
</dbReference>
<evidence type="ECO:0000256" key="10">
    <source>
        <dbReference type="ARBA" id="ARBA00023077"/>
    </source>
</evidence>
<comment type="subcellular location">
    <subcellularLocation>
        <location evidence="1 14">Cell outer membrane</location>
        <topology evidence="1 14">Multi-pass membrane protein</topology>
    </subcellularLocation>
</comment>
<keyword evidence="7" id="KW-0732">Signal</keyword>
<keyword evidence="12 18" id="KW-0675">Receptor</keyword>
<feature type="domain" description="Secretin/TonB short N-terminal" evidence="17">
    <location>
        <begin position="69"/>
        <end position="120"/>
    </location>
</feature>
<dbReference type="PANTHER" id="PTHR32552">
    <property type="entry name" value="FERRICHROME IRON RECEPTOR-RELATED"/>
    <property type="match status" value="1"/>
</dbReference>
<evidence type="ECO:0000313" key="19">
    <source>
        <dbReference type="Proteomes" id="UP000044377"/>
    </source>
</evidence>